<accession>A0ABP3LKD2</accession>
<proteinExistence type="predicted"/>
<sequence>MSDRSLAAEVARLRRQVEQIAKGQRVAHGASLENAALQVNDDTGTLRAIIGVQDDGTAGVVAVNGPPPPAPSAPILTPSISGLRVTWDGALNGGSELPADFDHIAVYISGVSGFEPSTATFAGTITKAGDGGMLPITPLPYIEHYVRFVGVNTSGIGGAPSAETAGTPVQVTGPDLTAGSVTAGTIAAGAVTADKLEAILVLASRILAGSPAGARVELNSDGLRAYDAAGNLTVAIDGATGEAMFSGEVIGGGLTLTGTSGAVMALDPDAQFPNIRFSSQDGTRNAYIAVGDLGPQAKASLSLQSGNFTAGGVDWNWRHLLGGDALVAERRRYTDGAVVGGRLNLVPTYAELSYTDSVNSQITSFNVNPGYANLAYGRLRVLPLADANTALYVETASGHTGPMMRVTDAATGRDRFKVETNGNTTIDGILNARSIVTGSVNITPSAANTPTSAIVSFNCTGTTFRGYVTANSAVPAPSTGTGGTANGVNGVSISSVSATGATVWLNRQNTTATTVNWMVIGS</sequence>
<comment type="caution">
    <text evidence="1">The sequence shown here is derived from an EMBL/GenBank/DDBJ whole genome shotgun (WGS) entry which is preliminary data.</text>
</comment>
<reference evidence="2" key="1">
    <citation type="journal article" date="2019" name="Int. J. Syst. Evol. Microbiol.">
        <title>The Global Catalogue of Microorganisms (GCM) 10K type strain sequencing project: providing services to taxonomists for standard genome sequencing and annotation.</title>
        <authorList>
            <consortium name="The Broad Institute Genomics Platform"/>
            <consortium name="The Broad Institute Genome Sequencing Center for Infectious Disease"/>
            <person name="Wu L."/>
            <person name="Ma J."/>
        </authorList>
    </citation>
    <scope>NUCLEOTIDE SEQUENCE [LARGE SCALE GENOMIC DNA]</scope>
    <source>
        <strain evidence="2">JCM 4805</strain>
    </source>
</reference>
<organism evidence="1 2">
    <name type="scientific">Streptomyces olivaceiscleroticus</name>
    <dbReference type="NCBI Taxonomy" id="68245"/>
    <lineage>
        <taxon>Bacteria</taxon>
        <taxon>Bacillati</taxon>
        <taxon>Actinomycetota</taxon>
        <taxon>Actinomycetes</taxon>
        <taxon>Kitasatosporales</taxon>
        <taxon>Streptomycetaceae</taxon>
        <taxon>Streptomyces</taxon>
    </lineage>
</organism>
<dbReference type="Proteomes" id="UP001500909">
    <property type="component" value="Unassembled WGS sequence"/>
</dbReference>
<gene>
    <name evidence="1" type="ORF">GCM10010361_77530</name>
</gene>
<dbReference type="RefSeq" id="WP_346100370.1">
    <property type="nucleotide sequence ID" value="NZ_BAAABY010000070.1"/>
</dbReference>
<dbReference type="EMBL" id="BAAABY010000070">
    <property type="protein sequence ID" value="GAA0500597.1"/>
    <property type="molecule type" value="Genomic_DNA"/>
</dbReference>
<keyword evidence="2" id="KW-1185">Reference proteome</keyword>
<name>A0ABP3LKD2_9ACTN</name>
<evidence type="ECO:0008006" key="3">
    <source>
        <dbReference type="Google" id="ProtNLM"/>
    </source>
</evidence>
<evidence type="ECO:0000313" key="1">
    <source>
        <dbReference type="EMBL" id="GAA0500597.1"/>
    </source>
</evidence>
<evidence type="ECO:0000313" key="2">
    <source>
        <dbReference type="Proteomes" id="UP001500909"/>
    </source>
</evidence>
<protein>
    <recommendedName>
        <fullName evidence="3">Fibronectin type-III domain-containing protein</fullName>
    </recommendedName>
</protein>